<accession>A0A2M7CJ09</accession>
<name>A0A2M7CJ09_9BACT</name>
<evidence type="ECO:0000259" key="1">
    <source>
        <dbReference type="Pfam" id="PF00483"/>
    </source>
</evidence>
<dbReference type="GO" id="GO:0004475">
    <property type="term" value="F:mannose-1-phosphate guanylyltransferase (GTP) activity"/>
    <property type="evidence" value="ECO:0007669"/>
    <property type="project" value="InterPro"/>
</dbReference>
<evidence type="ECO:0000259" key="2">
    <source>
        <dbReference type="Pfam" id="PF22640"/>
    </source>
</evidence>
<protein>
    <submittedName>
        <fullName evidence="3">Mannose-1-phosphate guanylyltransferase</fullName>
    </submittedName>
</protein>
<sequence length="358" mass="40957">MNKDNFYVVIVAGGTGTRLWPMSRKKSPKQFQRLTGKKTLFQQTFRRIKKVAPISNIFVSLGGNYLKTARQQLPQIPKKNYIIEPVGKNTAPAIALASLIIRKRNPNAIIASIASDHEVLKEDVFAKNLKLAFKIVSEHPKFLITIGLQPTYPETGYGYIKTGEPYENYDQTYRVEKFVEKPNELVAQTYFQTTKYLWNASYFIFNAKHILKLYESHSRRIYRLIEKIDACIDAGESYYPIFHEMPNEPFDTEIIEKINKVLVISSDMGWSDVGSWKSVYEILAKKIGSDQVSQGHHISYGDENVFVLGQKKMIATIGLKNIAVIDTPDATLIINRDKSQDVKKIIEQLKETGKHKYL</sequence>
<proteinExistence type="predicted"/>
<dbReference type="EMBL" id="PEUM01000017">
    <property type="protein sequence ID" value="PIV25632.1"/>
    <property type="molecule type" value="Genomic_DNA"/>
</dbReference>
<dbReference type="Pfam" id="PF00483">
    <property type="entry name" value="NTP_transferase"/>
    <property type="match status" value="1"/>
</dbReference>
<dbReference type="Gene3D" id="3.90.550.10">
    <property type="entry name" value="Spore Coat Polysaccharide Biosynthesis Protein SpsA, Chain A"/>
    <property type="match status" value="1"/>
</dbReference>
<dbReference type="InterPro" id="IPR049577">
    <property type="entry name" value="GMPP_N"/>
</dbReference>
<dbReference type="GO" id="GO:0009298">
    <property type="term" value="P:GDP-mannose biosynthetic process"/>
    <property type="evidence" value="ECO:0007669"/>
    <property type="project" value="TreeGrafter"/>
</dbReference>
<comment type="caution">
    <text evidence="3">The sequence shown here is derived from an EMBL/GenBank/DDBJ whole genome shotgun (WGS) entry which is preliminary data.</text>
</comment>
<dbReference type="PANTHER" id="PTHR46390:SF1">
    <property type="entry name" value="MANNOSE-1-PHOSPHATE GUANYLYLTRANSFERASE"/>
    <property type="match status" value="1"/>
</dbReference>
<organism evidence="3 4">
    <name type="scientific">Candidatus Berkelbacteria bacterium CG03_land_8_20_14_0_80_40_36</name>
    <dbReference type="NCBI Taxonomy" id="1974509"/>
    <lineage>
        <taxon>Bacteria</taxon>
        <taxon>Candidatus Berkelbacteria</taxon>
    </lineage>
</organism>
<keyword evidence="3" id="KW-0808">Transferase</keyword>
<dbReference type="InterPro" id="IPR054566">
    <property type="entry name" value="ManC/GMP-like_b-helix"/>
</dbReference>
<dbReference type="Pfam" id="PF22640">
    <property type="entry name" value="ManC_GMP_beta-helix"/>
    <property type="match status" value="1"/>
</dbReference>
<dbReference type="Proteomes" id="UP000229966">
    <property type="component" value="Unassembled WGS sequence"/>
</dbReference>
<gene>
    <name evidence="3" type="ORF">COS38_00650</name>
</gene>
<evidence type="ECO:0000313" key="4">
    <source>
        <dbReference type="Proteomes" id="UP000229966"/>
    </source>
</evidence>
<reference evidence="4" key="1">
    <citation type="submission" date="2017-09" db="EMBL/GenBank/DDBJ databases">
        <title>Depth-based differentiation of microbial function through sediment-hosted aquifers and enrichment of novel symbionts in the deep terrestrial subsurface.</title>
        <authorList>
            <person name="Probst A.J."/>
            <person name="Ladd B."/>
            <person name="Jarett J.K."/>
            <person name="Geller-Mcgrath D.E."/>
            <person name="Sieber C.M.K."/>
            <person name="Emerson J.B."/>
            <person name="Anantharaman K."/>
            <person name="Thomas B.C."/>
            <person name="Malmstrom R."/>
            <person name="Stieglmeier M."/>
            <person name="Klingl A."/>
            <person name="Woyke T."/>
            <person name="Ryan C.M."/>
            <person name="Banfield J.F."/>
        </authorList>
    </citation>
    <scope>NUCLEOTIDE SEQUENCE [LARGE SCALE GENOMIC DNA]</scope>
</reference>
<dbReference type="SUPFAM" id="SSF159283">
    <property type="entry name" value="Guanosine diphospho-D-mannose pyrophosphorylase/mannose-6-phosphate isomerase linker domain"/>
    <property type="match status" value="1"/>
</dbReference>
<dbReference type="InterPro" id="IPR029044">
    <property type="entry name" value="Nucleotide-diphossugar_trans"/>
</dbReference>
<dbReference type="InterPro" id="IPR005835">
    <property type="entry name" value="NTP_transferase_dom"/>
</dbReference>
<dbReference type="InterPro" id="IPR051161">
    <property type="entry name" value="Mannose-6P_isomerase_type2"/>
</dbReference>
<feature type="domain" description="Nucleotidyl transferase" evidence="1">
    <location>
        <begin position="8"/>
        <end position="284"/>
    </location>
</feature>
<keyword evidence="3" id="KW-0548">Nucleotidyltransferase</keyword>
<feature type="domain" description="MannoseP isomerase/GMP-like beta-helix" evidence="2">
    <location>
        <begin position="296"/>
        <end position="349"/>
    </location>
</feature>
<evidence type="ECO:0000313" key="3">
    <source>
        <dbReference type="EMBL" id="PIV25632.1"/>
    </source>
</evidence>
<dbReference type="AlphaFoldDB" id="A0A2M7CJ09"/>
<dbReference type="CDD" id="cd02509">
    <property type="entry name" value="GDP-M1P_Guanylyltransferase"/>
    <property type="match status" value="1"/>
</dbReference>
<dbReference type="SUPFAM" id="SSF53448">
    <property type="entry name" value="Nucleotide-diphospho-sugar transferases"/>
    <property type="match status" value="1"/>
</dbReference>
<dbReference type="PANTHER" id="PTHR46390">
    <property type="entry name" value="MANNOSE-1-PHOSPHATE GUANYLYLTRANSFERASE"/>
    <property type="match status" value="1"/>
</dbReference>